<reference evidence="1 2" key="1">
    <citation type="journal article" date="2023" name="ACS Omega">
        <title>Identification of the Neoaspergillic Acid Biosynthesis Gene Cluster by Establishing an In Vitro CRISPR-Ribonucleoprotein Genetic System in Aspergillus melleus.</title>
        <authorList>
            <person name="Yuan B."/>
            <person name="Grau M.F."/>
            <person name="Murata R.M."/>
            <person name="Torok T."/>
            <person name="Venkateswaran K."/>
            <person name="Stajich J.E."/>
            <person name="Wang C.C.C."/>
        </authorList>
    </citation>
    <scope>NUCLEOTIDE SEQUENCE [LARGE SCALE GENOMIC DNA]</scope>
    <source>
        <strain evidence="1 2">IMV 1140</strain>
    </source>
</reference>
<protein>
    <submittedName>
        <fullName evidence="1">Uncharacterized protein</fullName>
    </submittedName>
</protein>
<dbReference type="Proteomes" id="UP001177260">
    <property type="component" value="Unassembled WGS sequence"/>
</dbReference>
<evidence type="ECO:0000313" key="1">
    <source>
        <dbReference type="EMBL" id="KAK1146580.1"/>
    </source>
</evidence>
<evidence type="ECO:0000313" key="2">
    <source>
        <dbReference type="Proteomes" id="UP001177260"/>
    </source>
</evidence>
<organism evidence="1 2">
    <name type="scientific">Aspergillus melleus</name>
    <dbReference type="NCBI Taxonomy" id="138277"/>
    <lineage>
        <taxon>Eukaryota</taxon>
        <taxon>Fungi</taxon>
        <taxon>Dikarya</taxon>
        <taxon>Ascomycota</taxon>
        <taxon>Pezizomycotina</taxon>
        <taxon>Eurotiomycetes</taxon>
        <taxon>Eurotiomycetidae</taxon>
        <taxon>Eurotiales</taxon>
        <taxon>Aspergillaceae</taxon>
        <taxon>Aspergillus</taxon>
        <taxon>Aspergillus subgen. Circumdati</taxon>
    </lineage>
</organism>
<sequence>MGITILSIVVRTLVRRHSSKLKHLPRPKSSNWLYDHAFDIFDEPIAHKVAEWINERSYRQGLMHFFGLFGSEYLIPTNLEELTEVLSQRHYDYEKPGGFIRFTKRFWGHGIVSQEQDEHKVNRKTYLPVFNQSNINKIRSMLTKKSVQLDTLSWALYCLATYPDIQKMFREELAHTKAGRESLEEEEYDRLSMLNRHSHGGHQTISCNSTPPSQSHPRYDHQRSTSSQRHMKRQTAVLVERFLIERTENSDPRPCGLFVTRPPSSLQLRFTGLNM</sequence>
<name>A0ACC3B7Z1_9EURO</name>
<gene>
    <name evidence="1" type="ORF">N8T08_003010</name>
</gene>
<keyword evidence="2" id="KW-1185">Reference proteome</keyword>
<accession>A0ACC3B7Z1</accession>
<dbReference type="EMBL" id="JAOPJF010000017">
    <property type="protein sequence ID" value="KAK1146580.1"/>
    <property type="molecule type" value="Genomic_DNA"/>
</dbReference>
<proteinExistence type="predicted"/>
<comment type="caution">
    <text evidence="1">The sequence shown here is derived from an EMBL/GenBank/DDBJ whole genome shotgun (WGS) entry which is preliminary data.</text>
</comment>